<keyword evidence="2" id="KW-1185">Reference proteome</keyword>
<dbReference type="OrthoDB" id="1740642at2759"/>
<sequence length="133" mass="15952">MQKELDQFQKNDIWKLVSLSNDKSIIEFEIRMVGELKFFLKLQIKQAEDRIYIHQTKYIKELLKKFNLEDCKIRSTPIHPKSILNIEETDKMKSTLDLKFINTENQLADLQNPFREDKLINIRNLLVMTLIKK</sequence>
<gene>
    <name evidence="1" type="primary">GIP</name>
    <name evidence="1" type="ORF">CR513_28544</name>
</gene>
<dbReference type="EMBL" id="QJKJ01005603">
    <property type="protein sequence ID" value="RDX89699.1"/>
    <property type="molecule type" value="Genomic_DNA"/>
</dbReference>
<feature type="non-terminal residue" evidence="1">
    <location>
        <position position="1"/>
    </location>
</feature>
<evidence type="ECO:0000313" key="2">
    <source>
        <dbReference type="Proteomes" id="UP000257109"/>
    </source>
</evidence>
<comment type="caution">
    <text evidence="1">The sequence shown here is derived from an EMBL/GenBank/DDBJ whole genome shotgun (WGS) entry which is preliminary data.</text>
</comment>
<reference evidence="1" key="1">
    <citation type="submission" date="2018-05" db="EMBL/GenBank/DDBJ databases">
        <title>Draft genome of Mucuna pruriens seed.</title>
        <authorList>
            <person name="Nnadi N.E."/>
            <person name="Vos R."/>
            <person name="Hasami M.H."/>
            <person name="Devisetty U.K."/>
            <person name="Aguiy J.C."/>
        </authorList>
    </citation>
    <scope>NUCLEOTIDE SEQUENCE [LARGE SCALE GENOMIC DNA]</scope>
    <source>
        <strain evidence="1">JCA_2017</strain>
    </source>
</reference>
<organism evidence="1 2">
    <name type="scientific">Mucuna pruriens</name>
    <name type="common">Velvet bean</name>
    <name type="synonym">Dolichos pruriens</name>
    <dbReference type="NCBI Taxonomy" id="157652"/>
    <lineage>
        <taxon>Eukaryota</taxon>
        <taxon>Viridiplantae</taxon>
        <taxon>Streptophyta</taxon>
        <taxon>Embryophyta</taxon>
        <taxon>Tracheophyta</taxon>
        <taxon>Spermatophyta</taxon>
        <taxon>Magnoliopsida</taxon>
        <taxon>eudicotyledons</taxon>
        <taxon>Gunneridae</taxon>
        <taxon>Pentapetalae</taxon>
        <taxon>rosids</taxon>
        <taxon>fabids</taxon>
        <taxon>Fabales</taxon>
        <taxon>Fabaceae</taxon>
        <taxon>Papilionoideae</taxon>
        <taxon>50 kb inversion clade</taxon>
        <taxon>NPAAA clade</taxon>
        <taxon>indigoferoid/millettioid clade</taxon>
        <taxon>Phaseoleae</taxon>
        <taxon>Mucuna</taxon>
    </lineage>
</organism>
<dbReference type="Proteomes" id="UP000257109">
    <property type="component" value="Unassembled WGS sequence"/>
</dbReference>
<name>A0A371GGJ5_MUCPR</name>
<protein>
    <submittedName>
        <fullName evidence="1">Copia protein</fullName>
    </submittedName>
</protein>
<evidence type="ECO:0000313" key="1">
    <source>
        <dbReference type="EMBL" id="RDX89699.1"/>
    </source>
</evidence>
<proteinExistence type="predicted"/>
<dbReference type="AlphaFoldDB" id="A0A371GGJ5"/>
<accession>A0A371GGJ5</accession>